<comment type="caution">
    <text evidence="1">The sequence shown here is derived from an EMBL/GenBank/DDBJ whole genome shotgun (WGS) entry which is preliminary data.</text>
</comment>
<dbReference type="InterPro" id="IPR021295">
    <property type="entry name" value="DUF2867"/>
</dbReference>
<dbReference type="EMBL" id="JACIJS010000009">
    <property type="protein sequence ID" value="MBB5516845.1"/>
    <property type="molecule type" value="Genomic_DNA"/>
</dbReference>
<dbReference type="RefSeq" id="WP_184012803.1">
    <property type="nucleotide sequence ID" value="NZ_JACIJS010000009.1"/>
</dbReference>
<keyword evidence="2" id="KW-1185">Reference proteome</keyword>
<dbReference type="AlphaFoldDB" id="A0A840X4T1"/>
<accession>A0A840X4T1</accession>
<organism evidence="1 2">
    <name type="scientific">Rubricella aquisinus</name>
    <dbReference type="NCBI Taxonomy" id="2028108"/>
    <lineage>
        <taxon>Bacteria</taxon>
        <taxon>Pseudomonadati</taxon>
        <taxon>Pseudomonadota</taxon>
        <taxon>Alphaproteobacteria</taxon>
        <taxon>Rhodobacterales</taxon>
        <taxon>Paracoccaceae</taxon>
        <taxon>Rubricella</taxon>
    </lineage>
</organism>
<proteinExistence type="predicted"/>
<reference evidence="1 2" key="1">
    <citation type="submission" date="2020-08" db="EMBL/GenBank/DDBJ databases">
        <title>Genomic Encyclopedia of Type Strains, Phase IV (KMG-IV): sequencing the most valuable type-strain genomes for metagenomic binning, comparative biology and taxonomic classification.</title>
        <authorList>
            <person name="Goeker M."/>
        </authorList>
    </citation>
    <scope>NUCLEOTIDE SEQUENCE [LARGE SCALE GENOMIC DNA]</scope>
    <source>
        <strain evidence="1 2">DSM 103377</strain>
    </source>
</reference>
<gene>
    <name evidence="1" type="ORF">FHS89_002887</name>
</gene>
<name>A0A840X4T1_9RHOB</name>
<sequence>MRVADLVGPEDALDFCDCHRIALAAPITSIAAWDRMTRGPAPLLKAAFWLRDTISAPFGVRKSGGFAGRRGADPRVGEMLDFFLIERLEDDILSLTARDSHLDVMACLTLTGTEAAITTSVITHNRFGRAYMLPVGIAHPFVVRAMLRRLA</sequence>
<protein>
    <recommendedName>
        <fullName evidence="3">DUF2867 domain-containing protein</fullName>
    </recommendedName>
</protein>
<evidence type="ECO:0008006" key="3">
    <source>
        <dbReference type="Google" id="ProtNLM"/>
    </source>
</evidence>
<dbReference type="Pfam" id="PF11066">
    <property type="entry name" value="DUF2867"/>
    <property type="match status" value="1"/>
</dbReference>
<dbReference type="Proteomes" id="UP000553766">
    <property type="component" value="Unassembled WGS sequence"/>
</dbReference>
<evidence type="ECO:0000313" key="2">
    <source>
        <dbReference type="Proteomes" id="UP000553766"/>
    </source>
</evidence>
<evidence type="ECO:0000313" key="1">
    <source>
        <dbReference type="EMBL" id="MBB5516845.1"/>
    </source>
</evidence>